<evidence type="ECO:0000256" key="1">
    <source>
        <dbReference type="PROSITE-ProRule" id="PRU00042"/>
    </source>
</evidence>
<keyword evidence="5" id="KW-1185">Reference proteome</keyword>
<dbReference type="PROSITE" id="PS00028">
    <property type="entry name" value="ZINC_FINGER_C2H2_1"/>
    <property type="match status" value="1"/>
</dbReference>
<dbReference type="EMBL" id="UYYG01000041">
    <property type="protein sequence ID" value="VDN52036.1"/>
    <property type="molecule type" value="Genomic_DNA"/>
</dbReference>
<keyword evidence="1" id="KW-0863">Zinc-finger</keyword>
<dbReference type="InterPro" id="IPR052797">
    <property type="entry name" value="RegFact_GeneExpr_CellDeath"/>
</dbReference>
<dbReference type="PROSITE" id="PS50157">
    <property type="entry name" value="ZINC_FINGER_C2H2_2"/>
    <property type="match status" value="1"/>
</dbReference>
<keyword evidence="1" id="KW-0479">Metal-binding</keyword>
<evidence type="ECO:0000313" key="6">
    <source>
        <dbReference type="WBParaSite" id="DME_0000785801-mRNA-1"/>
    </source>
</evidence>
<proteinExistence type="predicted"/>
<dbReference type="SMART" id="SM00355">
    <property type="entry name" value="ZnF_C2H2"/>
    <property type="match status" value="2"/>
</dbReference>
<dbReference type="OrthoDB" id="6782111at2759"/>
<evidence type="ECO:0000259" key="2">
    <source>
        <dbReference type="PROSITE" id="PS50157"/>
    </source>
</evidence>
<feature type="domain" description="C2H2-type" evidence="2">
    <location>
        <begin position="6"/>
        <end position="34"/>
    </location>
</feature>
<dbReference type="GO" id="GO:0008270">
    <property type="term" value="F:zinc ion binding"/>
    <property type="evidence" value="ECO:0007669"/>
    <property type="project" value="UniProtKB-KW"/>
</dbReference>
<name>A0A0N4UJL5_DRAME</name>
<reference evidence="3 5" key="2">
    <citation type="submission" date="2018-11" db="EMBL/GenBank/DDBJ databases">
        <authorList>
            <consortium name="Pathogen Informatics"/>
        </authorList>
    </citation>
    <scope>NUCLEOTIDE SEQUENCE [LARGE SCALE GENOMIC DNA]</scope>
</reference>
<dbReference type="WBParaSite" id="DME_0000785801-mRNA-1">
    <property type="protein sequence ID" value="DME_0000785801-mRNA-1"/>
    <property type="gene ID" value="DME_0000785801"/>
</dbReference>
<dbReference type="PANTHER" id="PTHR33936">
    <property type="entry name" value="PROTEIN CBG17840"/>
    <property type="match status" value="1"/>
</dbReference>
<organism evidence="4 6">
    <name type="scientific">Dracunculus medinensis</name>
    <name type="common">Guinea worm</name>
    <dbReference type="NCBI Taxonomy" id="318479"/>
    <lineage>
        <taxon>Eukaryota</taxon>
        <taxon>Metazoa</taxon>
        <taxon>Ecdysozoa</taxon>
        <taxon>Nematoda</taxon>
        <taxon>Chromadorea</taxon>
        <taxon>Rhabditida</taxon>
        <taxon>Spirurina</taxon>
        <taxon>Dracunculoidea</taxon>
        <taxon>Dracunculidae</taxon>
        <taxon>Dracunculus</taxon>
    </lineage>
</organism>
<evidence type="ECO:0000313" key="4">
    <source>
        <dbReference type="Proteomes" id="UP000038040"/>
    </source>
</evidence>
<evidence type="ECO:0000313" key="5">
    <source>
        <dbReference type="Proteomes" id="UP000274756"/>
    </source>
</evidence>
<dbReference type="AlphaFoldDB" id="A0A0N4UJL5"/>
<dbReference type="Proteomes" id="UP000038040">
    <property type="component" value="Unplaced"/>
</dbReference>
<keyword evidence="1" id="KW-0862">Zinc</keyword>
<evidence type="ECO:0000313" key="3">
    <source>
        <dbReference type="EMBL" id="VDN52036.1"/>
    </source>
</evidence>
<protein>
    <submittedName>
        <fullName evidence="6">C2H2-type domain-containing protein</fullName>
    </submittedName>
</protein>
<reference evidence="6" key="1">
    <citation type="submission" date="2017-02" db="UniProtKB">
        <authorList>
            <consortium name="WormBaseParasite"/>
        </authorList>
    </citation>
    <scope>IDENTIFICATION</scope>
</reference>
<dbReference type="PANTHER" id="PTHR33936:SF25">
    <property type="entry name" value="C2H2-TYPE DOMAIN-CONTAINING PROTEIN"/>
    <property type="match status" value="1"/>
</dbReference>
<accession>A0A0N4UJL5</accession>
<dbReference type="Proteomes" id="UP000274756">
    <property type="component" value="Unassembled WGS sequence"/>
</dbReference>
<dbReference type="InterPro" id="IPR013087">
    <property type="entry name" value="Znf_C2H2_type"/>
</dbReference>
<dbReference type="Gene3D" id="3.30.160.60">
    <property type="entry name" value="Classic Zinc Finger"/>
    <property type="match status" value="1"/>
</dbReference>
<sequence length="275" mass="31477">MSSGQKCCPECGGLFISESSLRSHRRRVHDVVKKTLCCPADGCNEKSTKIANLVDHLKAHHMFIPQYVNDIFNSDGSFQVWKKEMESFSSVKFICGSGLHKTNSSNRTVRLYCRYSGKPRRKRNTQIQPIRMRESVKIGATCPAYINVHYNEDGTVAVTSQVNHFGHEFEPFYFLQPNPIIDKIVEIIETSSFNREITLQKNHMLQVEEANDKNASELCVECGQIFGKKLIAENENQGFEKNKCKKFNFQSHIREAFDYHMKEVQDGLENLANDG</sequence>
<gene>
    <name evidence="3" type="ORF">DME_LOCUS2009</name>
</gene>